<evidence type="ECO:0000256" key="1">
    <source>
        <dbReference type="ARBA" id="ARBA00038101"/>
    </source>
</evidence>
<dbReference type="InterPro" id="IPR006597">
    <property type="entry name" value="Sel1-like"/>
</dbReference>
<dbReference type="eggNOG" id="KOG1550">
    <property type="taxonomic scope" value="Eukaryota"/>
</dbReference>
<comment type="caution">
    <text evidence="3">The sequence shown here is derived from an EMBL/GenBank/DDBJ whole genome shotgun (WGS) entry which is preliminary data.</text>
</comment>
<dbReference type="KEGG" id="csl:COCSUDRAFT_67097"/>
<dbReference type="STRING" id="574566.I0YRX1"/>
<dbReference type="Proteomes" id="UP000007264">
    <property type="component" value="Unassembled WGS sequence"/>
</dbReference>
<dbReference type="GeneID" id="17039122"/>
<dbReference type="Gene3D" id="1.25.40.10">
    <property type="entry name" value="Tetratricopeptide repeat domain"/>
    <property type="match status" value="2"/>
</dbReference>
<comment type="similarity">
    <text evidence="1">Belongs to the sel-1 family.</text>
</comment>
<name>I0YRX1_COCSC</name>
<dbReference type="SUPFAM" id="SSF81901">
    <property type="entry name" value="HCP-like"/>
    <property type="match status" value="3"/>
</dbReference>
<feature type="chain" id="PRO_5003636593" evidence="2">
    <location>
        <begin position="35"/>
        <end position="677"/>
    </location>
</feature>
<dbReference type="PANTHER" id="PTHR11102:SF147">
    <property type="entry name" value="SEL1L ADAPTOR SUBUNIT OF ERAD E3 UBIQUITIN LIGASE"/>
    <property type="match status" value="1"/>
</dbReference>
<gene>
    <name evidence="3" type="ORF">COCSUDRAFT_67097</name>
</gene>
<organism evidence="3 4">
    <name type="scientific">Coccomyxa subellipsoidea (strain C-169)</name>
    <name type="common">Green microalga</name>
    <dbReference type="NCBI Taxonomy" id="574566"/>
    <lineage>
        <taxon>Eukaryota</taxon>
        <taxon>Viridiplantae</taxon>
        <taxon>Chlorophyta</taxon>
        <taxon>core chlorophytes</taxon>
        <taxon>Trebouxiophyceae</taxon>
        <taxon>Trebouxiophyceae incertae sedis</taxon>
        <taxon>Coccomyxaceae</taxon>
        <taxon>Coccomyxa</taxon>
        <taxon>Coccomyxa subellipsoidea</taxon>
    </lineage>
</organism>
<evidence type="ECO:0000256" key="2">
    <source>
        <dbReference type="SAM" id="SignalP"/>
    </source>
</evidence>
<dbReference type="PANTHER" id="PTHR11102">
    <property type="entry name" value="SEL-1-LIKE PROTEIN"/>
    <property type="match status" value="1"/>
</dbReference>
<reference evidence="3 4" key="1">
    <citation type="journal article" date="2012" name="Genome Biol.">
        <title>The genome of the polar eukaryotic microalga coccomyxa subellipsoidea reveals traits of cold adaptation.</title>
        <authorList>
            <person name="Blanc G."/>
            <person name="Agarkova I."/>
            <person name="Grimwood J."/>
            <person name="Kuo A."/>
            <person name="Brueggeman A."/>
            <person name="Dunigan D."/>
            <person name="Gurnon J."/>
            <person name="Ladunga I."/>
            <person name="Lindquist E."/>
            <person name="Lucas S."/>
            <person name="Pangilinan J."/>
            <person name="Proschold T."/>
            <person name="Salamov A."/>
            <person name="Schmutz J."/>
            <person name="Weeks D."/>
            <person name="Yamada T."/>
            <person name="Claverie J.M."/>
            <person name="Grigoriev I."/>
            <person name="Van Etten J."/>
            <person name="Lomsadze A."/>
            <person name="Borodovsky M."/>
        </authorList>
    </citation>
    <scope>NUCLEOTIDE SEQUENCE [LARGE SCALE GENOMIC DNA]</scope>
    <source>
        <strain evidence="3 4">C-169</strain>
    </source>
</reference>
<evidence type="ECO:0000313" key="3">
    <source>
        <dbReference type="EMBL" id="EIE21140.1"/>
    </source>
</evidence>
<dbReference type="GO" id="GO:0005789">
    <property type="term" value="C:endoplasmic reticulum membrane"/>
    <property type="evidence" value="ECO:0007669"/>
    <property type="project" value="TreeGrafter"/>
</dbReference>
<feature type="signal peptide" evidence="2">
    <location>
        <begin position="1"/>
        <end position="34"/>
    </location>
</feature>
<dbReference type="InterPro" id="IPR011990">
    <property type="entry name" value="TPR-like_helical_dom_sf"/>
</dbReference>
<dbReference type="OrthoDB" id="27934at2759"/>
<accession>I0YRX1</accession>
<proteinExistence type="inferred from homology"/>
<keyword evidence="2" id="KW-0732">Signal</keyword>
<evidence type="ECO:0000313" key="4">
    <source>
        <dbReference type="Proteomes" id="UP000007264"/>
    </source>
</evidence>
<protein>
    <submittedName>
        <fullName evidence="3">HCP-like protein</fullName>
    </submittedName>
</protein>
<dbReference type="RefSeq" id="XP_005645684.1">
    <property type="nucleotide sequence ID" value="XM_005645627.1"/>
</dbReference>
<dbReference type="GO" id="GO:0036503">
    <property type="term" value="P:ERAD pathway"/>
    <property type="evidence" value="ECO:0007669"/>
    <property type="project" value="TreeGrafter"/>
</dbReference>
<sequence length="677" mass="72977">MSKAVTAEWQHLRSCSRLLASFLILLSTSSPTKAQRNSLDLAQSISASLKLRTALDLPLAEPNSDKLAVDRGSPVYLNLEDRLFFDKDKRDINSSVQELLAVFRELDDFLGPGDIWLHGHRRDQAALRVEDGWAGAGWANDTSEDTLLRSGMAAFLLAALASSGVASPLVHRDNAFAVHALRQAMEATDLGAQMALADRYFHGRGVAQNCTEGMRLARNAAEVLLEEAEAAGNAGMPPMEAPLLRHRLRDGSYPWKFWDRAAEAAELDDAAGGGEGILGALGLMGLGGLGGPRGPQEAPQNVQARAAGGDPFAMVELGNWLVNGDRVPQNYEQALVLYQAAAELGDPAGLMALGYMHMHGFGTPRNTSAAIDFYEGAALMGYPDACYNLGSLYGGLFEGVALEKINLTLSEEKYQCAYTGNHYKAPYMLALIHEAGLGVPRNCTKAARYMRVVLAERSDWSATIETAVKAHDEGDHWKALVMLAMAAEQGSPIAMHNAAFLLRRGRGYRGADANAMALDLLLRAGAIEHQYGDGLVDAAEVIFHGDRYGIPGGANHSRALVLYEEAAERGDIEGMTALAWMHATGCGTRVNASRALELYWNAVERAPDSAHRAAPLLAFCWLRARVVFGWGPGGGPGGGSDGGVRQDFTNICVLLGALWIVMWLRRSRSRNAAARRR</sequence>
<dbReference type="AlphaFoldDB" id="I0YRX1"/>
<keyword evidence="4" id="KW-1185">Reference proteome</keyword>
<dbReference type="InterPro" id="IPR050767">
    <property type="entry name" value="Sel1_AlgK"/>
</dbReference>
<dbReference type="EMBL" id="AGSI01000013">
    <property type="protein sequence ID" value="EIE21140.1"/>
    <property type="molecule type" value="Genomic_DNA"/>
</dbReference>
<dbReference type="Pfam" id="PF08238">
    <property type="entry name" value="Sel1"/>
    <property type="match status" value="7"/>
</dbReference>
<dbReference type="SMART" id="SM00671">
    <property type="entry name" value="SEL1"/>
    <property type="match status" value="7"/>
</dbReference>